<comment type="subcellular location">
    <subcellularLocation>
        <location evidence="2 14">Nucleus</location>
    </subcellularLocation>
</comment>
<dbReference type="InterPro" id="IPR001841">
    <property type="entry name" value="Znf_RING"/>
</dbReference>
<dbReference type="Gene3D" id="3.30.40.10">
    <property type="entry name" value="Zinc/RING finger domain, C3HC4 (zinc finger)"/>
    <property type="match status" value="1"/>
</dbReference>
<keyword evidence="8 14" id="KW-0833">Ubl conjugation pathway</keyword>
<evidence type="ECO:0000256" key="3">
    <source>
        <dbReference type="ARBA" id="ARBA00004906"/>
    </source>
</evidence>
<evidence type="ECO:0000259" key="16">
    <source>
        <dbReference type="PROSITE" id="PS50089"/>
    </source>
</evidence>
<protein>
    <recommendedName>
        <fullName evidence="14">E3 ubiquitin protein ligase</fullName>
        <ecNumber evidence="14">2.3.2.27</ecNumber>
    </recommendedName>
</protein>
<comment type="catalytic activity">
    <reaction evidence="1 14">
        <text>S-ubiquitinyl-[E2 ubiquitin-conjugating enzyme]-L-cysteine + [acceptor protein]-L-lysine = [E2 ubiquitin-conjugating enzyme]-L-cysteine + N(6)-ubiquitinyl-[acceptor protein]-L-lysine.</text>
        <dbReference type="EC" id="2.3.2.27"/>
    </reaction>
</comment>
<keyword evidence="11 14" id="KW-0175">Coiled coil</keyword>
<keyword evidence="10 14" id="KW-0156">Chromatin regulator</keyword>
<dbReference type="Pfam" id="PF13920">
    <property type="entry name" value="zf-C3HC4_3"/>
    <property type="match status" value="1"/>
</dbReference>
<dbReference type="PROSITE" id="PS50089">
    <property type="entry name" value="ZF_RING_2"/>
    <property type="match status" value="1"/>
</dbReference>
<evidence type="ECO:0000256" key="9">
    <source>
        <dbReference type="ARBA" id="ARBA00022833"/>
    </source>
</evidence>
<feature type="domain" description="RING-type" evidence="16">
    <location>
        <begin position="627"/>
        <end position="662"/>
    </location>
</feature>
<dbReference type="InterPro" id="IPR013956">
    <property type="entry name" value="E3_ubiquit_lig_Bre1"/>
</dbReference>
<evidence type="ECO:0000256" key="15">
    <source>
        <dbReference type="SAM" id="Coils"/>
    </source>
</evidence>
<feature type="coiled-coil region" evidence="15">
    <location>
        <begin position="531"/>
        <end position="588"/>
    </location>
</feature>
<keyword evidence="5 14" id="KW-0808">Transferase</keyword>
<evidence type="ECO:0000256" key="8">
    <source>
        <dbReference type="ARBA" id="ARBA00022786"/>
    </source>
</evidence>
<evidence type="ECO:0000313" key="18">
    <source>
        <dbReference type="Proteomes" id="UP001470230"/>
    </source>
</evidence>
<evidence type="ECO:0000256" key="13">
    <source>
        <dbReference type="PROSITE-ProRule" id="PRU00175"/>
    </source>
</evidence>
<comment type="pathway">
    <text evidence="3 14">Protein modification; protein ubiquitination.</text>
</comment>
<proteinExistence type="inferred from homology"/>
<evidence type="ECO:0000256" key="5">
    <source>
        <dbReference type="ARBA" id="ARBA00022679"/>
    </source>
</evidence>
<dbReference type="Proteomes" id="UP001470230">
    <property type="component" value="Unassembled WGS sequence"/>
</dbReference>
<evidence type="ECO:0000256" key="2">
    <source>
        <dbReference type="ARBA" id="ARBA00004123"/>
    </source>
</evidence>
<evidence type="ECO:0000256" key="12">
    <source>
        <dbReference type="ARBA" id="ARBA00023242"/>
    </source>
</evidence>
<evidence type="ECO:0000256" key="10">
    <source>
        <dbReference type="ARBA" id="ARBA00022853"/>
    </source>
</evidence>
<organism evidence="17 18">
    <name type="scientific">Tritrichomonas musculus</name>
    <dbReference type="NCBI Taxonomy" id="1915356"/>
    <lineage>
        <taxon>Eukaryota</taxon>
        <taxon>Metamonada</taxon>
        <taxon>Parabasalia</taxon>
        <taxon>Tritrichomonadida</taxon>
        <taxon>Tritrichomonadidae</taxon>
        <taxon>Tritrichomonas</taxon>
    </lineage>
</organism>
<evidence type="ECO:0000313" key="17">
    <source>
        <dbReference type="EMBL" id="KAK8888826.1"/>
    </source>
</evidence>
<dbReference type="EMBL" id="JAPFFF010000005">
    <property type="protein sequence ID" value="KAK8888826.1"/>
    <property type="molecule type" value="Genomic_DNA"/>
</dbReference>
<keyword evidence="7 13" id="KW-0863">Zinc-finger</keyword>
<comment type="similarity">
    <text evidence="4 14">Belongs to the BRE1 family.</text>
</comment>
<dbReference type="EC" id="2.3.2.27" evidence="14"/>
<comment type="caution">
    <text evidence="17">The sequence shown here is derived from an EMBL/GenBank/DDBJ whole genome shotgun (WGS) entry which is preliminary data.</text>
</comment>
<evidence type="ECO:0000256" key="14">
    <source>
        <dbReference type="RuleBase" id="RU365038"/>
    </source>
</evidence>
<evidence type="ECO:0000256" key="7">
    <source>
        <dbReference type="ARBA" id="ARBA00022771"/>
    </source>
</evidence>
<dbReference type="PROSITE" id="PS00518">
    <property type="entry name" value="ZF_RING_1"/>
    <property type="match status" value="1"/>
</dbReference>
<reference evidence="17 18" key="1">
    <citation type="submission" date="2024-04" db="EMBL/GenBank/DDBJ databases">
        <title>Tritrichomonas musculus Genome.</title>
        <authorList>
            <person name="Alves-Ferreira E."/>
            <person name="Grigg M."/>
            <person name="Lorenzi H."/>
            <person name="Galac M."/>
        </authorList>
    </citation>
    <scope>NUCLEOTIDE SEQUENCE [LARGE SCALE GENOMIC DNA]</scope>
    <source>
        <strain evidence="17 18">EAF2021</strain>
    </source>
</reference>
<keyword evidence="12 14" id="KW-0539">Nucleus</keyword>
<dbReference type="PANTHER" id="PTHR23163:SF0">
    <property type="entry name" value="E3 UBIQUITIN-PROTEIN LIGASE BRE1"/>
    <property type="match status" value="1"/>
</dbReference>
<evidence type="ECO:0000256" key="11">
    <source>
        <dbReference type="ARBA" id="ARBA00023054"/>
    </source>
</evidence>
<gene>
    <name evidence="17" type="ORF">M9Y10_033566</name>
</gene>
<feature type="coiled-coil region" evidence="15">
    <location>
        <begin position="222"/>
        <end position="273"/>
    </location>
</feature>
<dbReference type="PANTHER" id="PTHR23163">
    <property type="entry name" value="RING FINGER PROTEIN-RELATED"/>
    <property type="match status" value="1"/>
</dbReference>
<sequence length="676" mass="78928">MNSCKSALSSEEVLKKSDDILLSLELVSEEPKNEEENYTKLNNQIKHMEFNIQQNITRCEQLSKECYNLIQSTELLAFDFLFADYLLGDIDSQTIYNFFEQCIHPQFDLSTGEDSDFEKATEYINYLQELIKKSSQSLLESELKPVNVPKRTSEFVLYLTDQKTKLDREVNRCHYRNQTDIQDSKETNNDDNVFKIEENELDTSNLPNSFTNWFLSEFDFFQKDTENQNSNLEKNDEKKKEELSEINVIITCIAHRLSQIEQLSQNIQELKKVVVEPPNLDSSSCDPRHIRSSPFFVGLKNNCQLLLSAYNSMKSQETLIPKCFDALERCRKQLLQLLTSLQNSIGAMQDQISKMRDSISSRQDLNSDRVDKLRPFIDAIFMKNELPSINSTDTNQSDDYTLIKSTLENDVTRIKDSDEMSQSEAMMTRKKIHENIDMLDKIKKKKEELNEHFTEMNRLITLIEEQDASILKLVIDSCKGDEEIKLHKDEYRLLEPYKEGLEEVLKSLKFNEMLKWCDKLGGIGQLFYEASKEQQKIIEKLQSIISNKEAEKVISAKKVEIENLSLENHELCNQLEREKLKLDEVIQQRVVVQEKIKEKLENDDWIPEYIDKNDQQQVNKFKEMVICPICHQNRRDSILTTCGHPLCRACIQKAGDKCPICSKKFTEDNIRPFFLQ</sequence>
<evidence type="ECO:0000256" key="4">
    <source>
        <dbReference type="ARBA" id="ARBA00005555"/>
    </source>
</evidence>
<dbReference type="InterPro" id="IPR017907">
    <property type="entry name" value="Znf_RING_CS"/>
</dbReference>
<name>A0ABR2KD86_9EUKA</name>
<dbReference type="SMART" id="SM00184">
    <property type="entry name" value="RING"/>
    <property type="match status" value="1"/>
</dbReference>
<accession>A0ABR2KD86</accession>
<feature type="coiled-coil region" evidence="15">
    <location>
        <begin position="439"/>
        <end position="466"/>
    </location>
</feature>
<evidence type="ECO:0000256" key="1">
    <source>
        <dbReference type="ARBA" id="ARBA00000900"/>
    </source>
</evidence>
<evidence type="ECO:0000256" key="6">
    <source>
        <dbReference type="ARBA" id="ARBA00022723"/>
    </source>
</evidence>
<dbReference type="SUPFAM" id="SSF57850">
    <property type="entry name" value="RING/U-box"/>
    <property type="match status" value="1"/>
</dbReference>
<keyword evidence="6 14" id="KW-0479">Metal-binding</keyword>
<keyword evidence="18" id="KW-1185">Reference proteome</keyword>
<keyword evidence="9 14" id="KW-0862">Zinc</keyword>
<dbReference type="InterPro" id="IPR013083">
    <property type="entry name" value="Znf_RING/FYVE/PHD"/>
</dbReference>